<dbReference type="Gene3D" id="1.25.10.10">
    <property type="entry name" value="Leucine-rich Repeat Variant"/>
    <property type="match status" value="3"/>
</dbReference>
<feature type="compositionally biased region" description="Basic and acidic residues" evidence="1">
    <location>
        <begin position="296"/>
        <end position="305"/>
    </location>
</feature>
<name>A0A9P1CHL9_9DINO</name>
<gene>
    <name evidence="2" type="ORF">C1SCF055_LOCUS17771</name>
</gene>
<evidence type="ECO:0000313" key="5">
    <source>
        <dbReference type="Proteomes" id="UP001152797"/>
    </source>
</evidence>
<dbReference type="EMBL" id="CAMXCT020001518">
    <property type="protein sequence ID" value="CAL1144193.1"/>
    <property type="molecule type" value="Genomic_DNA"/>
</dbReference>
<comment type="caution">
    <text evidence="2">The sequence shown here is derived from an EMBL/GenBank/DDBJ whole genome shotgun (WGS) entry which is preliminary data.</text>
</comment>
<dbReference type="EMBL" id="CAMXCT030001518">
    <property type="protein sequence ID" value="CAL4778130.1"/>
    <property type="molecule type" value="Genomic_DNA"/>
</dbReference>
<feature type="region of interest" description="Disordered" evidence="1">
    <location>
        <begin position="132"/>
        <end position="170"/>
    </location>
</feature>
<protein>
    <submittedName>
        <fullName evidence="4">HEAT repeat domain-containing protein</fullName>
    </submittedName>
</protein>
<evidence type="ECO:0000313" key="4">
    <source>
        <dbReference type="EMBL" id="CAL4778130.1"/>
    </source>
</evidence>
<proteinExistence type="predicted"/>
<sequence>MADRNAQLAARIAAVKPVPATVQLLEKQLLNGDRDIREQGVESITKIQPPPEPLTDMLHRLLHHENWYARRTTAAATSKCAELDETAEMAIHKVAAAQLEHEDPDVRSCVACSLLAIYRSSLSETPPKSAALGIERRVFPPPAAKDEPPKGDEDAPTTARSEDSMAGAAAAGNVDTEYAELAVMEIAQRLAHDKPEIRELALSTLSQMGAAAVPYGKKLGQMVADDEVSVVVAAVAAWQQLGPHAASGIEEVVKILHHQQEFYRRQAHKVLLDAAQESGEDVIEYVIKALTDLQSKRKEDRDKQSGRRTPPGSKGSSEEAPVKVVLRAVLTLLCDLGPMQGDMGPLVAPHMKAIVTFIEDPDIDIRAVAIRCLIAAGPEVVSGNGYKVLRKKMELRNVTISKAAMDVLRGLAPINPIIAGTIGQVLWEESLDQLPETMRQRSMVLNVLGGAQANAKKFLEYIAREMESADFKVRRAAMEAFVDLKEHAVPASPEIAKRLIHADPLVRRLTVECIQLMGVHGIKLLPRVKGLLDTEEDPDVIHAIKRALEGKGGLAADVLSKPRRASIGTRRASLKSQRRGGVDSGHG</sequence>
<dbReference type="AlphaFoldDB" id="A0A9P1CHL9"/>
<dbReference type="EMBL" id="CAMXCT010001518">
    <property type="protein sequence ID" value="CAI3990818.1"/>
    <property type="molecule type" value="Genomic_DNA"/>
</dbReference>
<dbReference type="InterPro" id="IPR016024">
    <property type="entry name" value="ARM-type_fold"/>
</dbReference>
<feature type="compositionally biased region" description="Basic and acidic residues" evidence="1">
    <location>
        <begin position="134"/>
        <end position="153"/>
    </location>
</feature>
<dbReference type="Proteomes" id="UP001152797">
    <property type="component" value="Unassembled WGS sequence"/>
</dbReference>
<feature type="region of interest" description="Disordered" evidence="1">
    <location>
        <begin position="296"/>
        <end position="319"/>
    </location>
</feature>
<evidence type="ECO:0000313" key="2">
    <source>
        <dbReference type="EMBL" id="CAI3990818.1"/>
    </source>
</evidence>
<keyword evidence="5" id="KW-1185">Reference proteome</keyword>
<dbReference type="InterPro" id="IPR011989">
    <property type="entry name" value="ARM-like"/>
</dbReference>
<dbReference type="SUPFAM" id="SSF48371">
    <property type="entry name" value="ARM repeat"/>
    <property type="match status" value="1"/>
</dbReference>
<organism evidence="2">
    <name type="scientific">Cladocopium goreaui</name>
    <dbReference type="NCBI Taxonomy" id="2562237"/>
    <lineage>
        <taxon>Eukaryota</taxon>
        <taxon>Sar</taxon>
        <taxon>Alveolata</taxon>
        <taxon>Dinophyceae</taxon>
        <taxon>Suessiales</taxon>
        <taxon>Symbiodiniaceae</taxon>
        <taxon>Cladocopium</taxon>
    </lineage>
</organism>
<evidence type="ECO:0000313" key="3">
    <source>
        <dbReference type="EMBL" id="CAL1144193.1"/>
    </source>
</evidence>
<feature type="region of interest" description="Disordered" evidence="1">
    <location>
        <begin position="566"/>
        <end position="587"/>
    </location>
</feature>
<evidence type="ECO:0000256" key="1">
    <source>
        <dbReference type="SAM" id="MobiDB-lite"/>
    </source>
</evidence>
<dbReference type="OrthoDB" id="427518at2759"/>
<reference evidence="2" key="1">
    <citation type="submission" date="2022-10" db="EMBL/GenBank/DDBJ databases">
        <authorList>
            <person name="Chen Y."/>
            <person name="Dougan E. K."/>
            <person name="Chan C."/>
            <person name="Rhodes N."/>
            <person name="Thang M."/>
        </authorList>
    </citation>
    <scope>NUCLEOTIDE SEQUENCE</scope>
</reference>
<reference evidence="3" key="2">
    <citation type="submission" date="2024-04" db="EMBL/GenBank/DDBJ databases">
        <authorList>
            <person name="Chen Y."/>
            <person name="Shah S."/>
            <person name="Dougan E. K."/>
            <person name="Thang M."/>
            <person name="Chan C."/>
        </authorList>
    </citation>
    <scope>NUCLEOTIDE SEQUENCE [LARGE SCALE GENOMIC DNA]</scope>
</reference>
<accession>A0A9P1CHL9</accession>